<accession>A0A7R9IVW4</accession>
<dbReference type="EMBL" id="OE179147">
    <property type="protein sequence ID" value="CAD7567696.1"/>
    <property type="molecule type" value="Genomic_DNA"/>
</dbReference>
<sequence>MLTSESSLTLSAHCVTCCGPGIGRVHSSGMRGKVPLGERPDVPPSNKIDTDGRRWGVERIIISSYHGRPRHLGIAMASINAGIILLLLPLLATPGQETETIKFQISDECTLGKAKYANSSDECTLGKAKYANSSDECTLGKAKYANSLDECTLGKA</sequence>
<protein>
    <submittedName>
        <fullName evidence="2">(California timema) hypothetical protein</fullName>
    </submittedName>
</protein>
<gene>
    <name evidence="2" type="ORF">TCMB3V08_LOCUS478</name>
</gene>
<reference evidence="2" key="1">
    <citation type="submission" date="2020-11" db="EMBL/GenBank/DDBJ databases">
        <authorList>
            <person name="Tran Van P."/>
        </authorList>
    </citation>
    <scope>NUCLEOTIDE SEQUENCE</scope>
</reference>
<proteinExistence type="predicted"/>
<feature type="region of interest" description="Disordered" evidence="1">
    <location>
        <begin position="29"/>
        <end position="50"/>
    </location>
</feature>
<name>A0A7R9IVW4_TIMCA</name>
<dbReference type="AlphaFoldDB" id="A0A7R9IVW4"/>
<evidence type="ECO:0000256" key="1">
    <source>
        <dbReference type="SAM" id="MobiDB-lite"/>
    </source>
</evidence>
<organism evidence="2">
    <name type="scientific">Timema californicum</name>
    <name type="common">California timema</name>
    <name type="synonym">Walking stick</name>
    <dbReference type="NCBI Taxonomy" id="61474"/>
    <lineage>
        <taxon>Eukaryota</taxon>
        <taxon>Metazoa</taxon>
        <taxon>Ecdysozoa</taxon>
        <taxon>Arthropoda</taxon>
        <taxon>Hexapoda</taxon>
        <taxon>Insecta</taxon>
        <taxon>Pterygota</taxon>
        <taxon>Neoptera</taxon>
        <taxon>Polyneoptera</taxon>
        <taxon>Phasmatodea</taxon>
        <taxon>Timematodea</taxon>
        <taxon>Timematoidea</taxon>
        <taxon>Timematidae</taxon>
        <taxon>Timema</taxon>
    </lineage>
</organism>
<evidence type="ECO:0000313" key="2">
    <source>
        <dbReference type="EMBL" id="CAD7567696.1"/>
    </source>
</evidence>